<name>V4RKN7_9CAUL</name>
<dbReference type="InterPro" id="IPR037185">
    <property type="entry name" value="EmrE-like"/>
</dbReference>
<dbReference type="EMBL" id="AWGB01000015">
    <property type="protein sequence ID" value="ESQ91868.1"/>
    <property type="molecule type" value="Genomic_DNA"/>
</dbReference>
<evidence type="ECO:0000313" key="4">
    <source>
        <dbReference type="Proteomes" id="UP000017837"/>
    </source>
</evidence>
<feature type="domain" description="EamA" evidence="2">
    <location>
        <begin position="152"/>
        <end position="277"/>
    </location>
</feature>
<dbReference type="Pfam" id="PF00892">
    <property type="entry name" value="EamA"/>
    <property type="match status" value="2"/>
</dbReference>
<dbReference type="RefSeq" id="WP_018082254.1">
    <property type="nucleotide sequence ID" value="NZ_AQWM01000012.1"/>
</dbReference>
<evidence type="ECO:0000259" key="2">
    <source>
        <dbReference type="Pfam" id="PF00892"/>
    </source>
</evidence>
<proteinExistence type="predicted"/>
<dbReference type="eggNOG" id="COG0697">
    <property type="taxonomic scope" value="Bacteria"/>
</dbReference>
<feature type="transmembrane region" description="Helical" evidence="1">
    <location>
        <begin position="128"/>
        <end position="146"/>
    </location>
</feature>
<feature type="transmembrane region" description="Helical" evidence="1">
    <location>
        <begin position="209"/>
        <end position="228"/>
    </location>
</feature>
<comment type="caution">
    <text evidence="3">The sequence shown here is derived from an EMBL/GenBank/DDBJ whole genome shotgun (WGS) entry which is preliminary data.</text>
</comment>
<evidence type="ECO:0000313" key="3">
    <source>
        <dbReference type="EMBL" id="ESQ91868.1"/>
    </source>
</evidence>
<dbReference type="Proteomes" id="UP000017837">
    <property type="component" value="Unassembled WGS sequence"/>
</dbReference>
<dbReference type="OrthoDB" id="8478503at2"/>
<reference evidence="3 4" key="1">
    <citation type="journal article" date="2014" name="Nature">
        <title>Sequential evolution of bacterial morphology by co-option of a developmental regulator.</title>
        <authorList>
            <person name="Jiang C."/>
            <person name="Brown P.J."/>
            <person name="Ducret A."/>
            <person name="Brun Y.V."/>
        </authorList>
    </citation>
    <scope>NUCLEOTIDE SEQUENCE [LARGE SCALE GENOMIC DNA]</scope>
    <source>
        <strain evidence="3 4">DSM 16100</strain>
    </source>
</reference>
<feature type="transmembrane region" description="Helical" evidence="1">
    <location>
        <begin position="152"/>
        <end position="171"/>
    </location>
</feature>
<keyword evidence="1" id="KW-0472">Membrane</keyword>
<feature type="transmembrane region" description="Helical" evidence="1">
    <location>
        <begin position="75"/>
        <end position="95"/>
    </location>
</feature>
<accession>V4RKN7</accession>
<dbReference type="PANTHER" id="PTHR22911">
    <property type="entry name" value="ACYL-MALONYL CONDENSING ENZYME-RELATED"/>
    <property type="match status" value="1"/>
</dbReference>
<feature type="transmembrane region" description="Helical" evidence="1">
    <location>
        <begin position="265"/>
        <end position="283"/>
    </location>
</feature>
<feature type="transmembrane region" description="Helical" evidence="1">
    <location>
        <begin position="101"/>
        <end position="121"/>
    </location>
</feature>
<protein>
    <recommendedName>
        <fullName evidence="2">EamA domain-containing protein</fullName>
    </recommendedName>
</protein>
<dbReference type="SUPFAM" id="SSF103481">
    <property type="entry name" value="Multidrug resistance efflux transporter EmrE"/>
    <property type="match status" value="2"/>
</dbReference>
<sequence length="298" mass="32775">MKRARSILGSGIAIALLAYAAFALSDACVKVLKGHVVAWQLGFYGSALSFLILPLMWRPGDRLSDLIRPQRPATWWLRGGLATVNMFASIIAFSHLPMAEAFALIFLMPLLITILSVIFLRERVNVKAWFAVILGFAGVLTVLRPGFRDIGIGHIAAMLCGLSGAGLFVLLRHTRDREKRITLFGAGVLCPMIVSFLLMLPGYTPPDLWEWLIISGYAVLAALANMLMMYASRLSPASHLAPTQYSQMLWGVGLGYVLFGDHVDGWTYVGIGLICFAGLWRFVPKQWLRALLPVATGR</sequence>
<feature type="domain" description="EamA" evidence="2">
    <location>
        <begin position="10"/>
        <end position="143"/>
    </location>
</feature>
<organism evidence="3 4">
    <name type="scientific">Asticcacaulis benevestitus DSM 16100 = ATCC BAA-896</name>
    <dbReference type="NCBI Taxonomy" id="1121022"/>
    <lineage>
        <taxon>Bacteria</taxon>
        <taxon>Pseudomonadati</taxon>
        <taxon>Pseudomonadota</taxon>
        <taxon>Alphaproteobacteria</taxon>
        <taxon>Caulobacterales</taxon>
        <taxon>Caulobacteraceae</taxon>
        <taxon>Asticcacaulis</taxon>
    </lineage>
</organism>
<dbReference type="GO" id="GO:0016020">
    <property type="term" value="C:membrane"/>
    <property type="evidence" value="ECO:0007669"/>
    <property type="project" value="InterPro"/>
</dbReference>
<feature type="transmembrane region" description="Helical" evidence="1">
    <location>
        <begin position="183"/>
        <end position="203"/>
    </location>
</feature>
<dbReference type="PANTHER" id="PTHR22911:SF135">
    <property type="entry name" value="BLR4310 PROTEIN"/>
    <property type="match status" value="1"/>
</dbReference>
<dbReference type="PATRIC" id="fig|1121022.4.peg.1928"/>
<feature type="transmembrane region" description="Helical" evidence="1">
    <location>
        <begin position="37"/>
        <end position="55"/>
    </location>
</feature>
<dbReference type="InterPro" id="IPR000620">
    <property type="entry name" value="EamA_dom"/>
</dbReference>
<keyword evidence="1" id="KW-0812">Transmembrane</keyword>
<keyword evidence="4" id="KW-1185">Reference proteome</keyword>
<keyword evidence="1" id="KW-1133">Transmembrane helix</keyword>
<evidence type="ECO:0000256" key="1">
    <source>
        <dbReference type="SAM" id="Phobius"/>
    </source>
</evidence>
<feature type="transmembrane region" description="Helical" evidence="1">
    <location>
        <begin position="240"/>
        <end position="259"/>
    </location>
</feature>
<gene>
    <name evidence="3" type="ORF">ABENE_09550</name>
</gene>
<dbReference type="AlphaFoldDB" id="V4RKN7"/>